<evidence type="ECO:0000313" key="2">
    <source>
        <dbReference type="Proteomes" id="UP000215335"/>
    </source>
</evidence>
<dbReference type="EMBL" id="NNAY01000001">
    <property type="protein sequence ID" value="OXU32297.1"/>
    <property type="molecule type" value="Genomic_DNA"/>
</dbReference>
<sequence length="124" mass="14319">MPSLLGKDNQLVDREKCAEGEATIEASIKILPRLRRLTISRNIKFVEKQCRRKPCYFREFDCTNFFLTNNSATLYVSHSNQCCYYGSARSNSSNKVKKITYSKNQAPRTETRLNSLRDLEGKIT</sequence>
<dbReference type="AlphaFoldDB" id="A0A232FPK8"/>
<organism evidence="1 2">
    <name type="scientific">Trichomalopsis sarcophagae</name>
    <dbReference type="NCBI Taxonomy" id="543379"/>
    <lineage>
        <taxon>Eukaryota</taxon>
        <taxon>Metazoa</taxon>
        <taxon>Ecdysozoa</taxon>
        <taxon>Arthropoda</taxon>
        <taxon>Hexapoda</taxon>
        <taxon>Insecta</taxon>
        <taxon>Pterygota</taxon>
        <taxon>Neoptera</taxon>
        <taxon>Endopterygota</taxon>
        <taxon>Hymenoptera</taxon>
        <taxon>Apocrita</taxon>
        <taxon>Proctotrupomorpha</taxon>
        <taxon>Chalcidoidea</taxon>
        <taxon>Pteromalidae</taxon>
        <taxon>Pteromalinae</taxon>
        <taxon>Trichomalopsis</taxon>
    </lineage>
</organism>
<comment type="caution">
    <text evidence="1">The sequence shown here is derived from an EMBL/GenBank/DDBJ whole genome shotgun (WGS) entry which is preliminary data.</text>
</comment>
<proteinExistence type="predicted"/>
<gene>
    <name evidence="1" type="ORF">TSAR_008444</name>
</gene>
<accession>A0A232FPK8</accession>
<protein>
    <submittedName>
        <fullName evidence="1">Uncharacterized protein</fullName>
    </submittedName>
</protein>
<name>A0A232FPK8_9HYME</name>
<keyword evidence="2" id="KW-1185">Reference proteome</keyword>
<dbReference type="Proteomes" id="UP000215335">
    <property type="component" value="Unassembled WGS sequence"/>
</dbReference>
<reference evidence="1 2" key="1">
    <citation type="journal article" date="2017" name="Curr. Biol.">
        <title>The Evolution of Venom by Co-option of Single-Copy Genes.</title>
        <authorList>
            <person name="Martinson E.O."/>
            <person name="Mrinalini"/>
            <person name="Kelkar Y.D."/>
            <person name="Chang C.H."/>
            <person name="Werren J.H."/>
        </authorList>
    </citation>
    <scope>NUCLEOTIDE SEQUENCE [LARGE SCALE GENOMIC DNA]</scope>
    <source>
        <strain evidence="1 2">Alberta</strain>
        <tissue evidence="1">Whole body</tissue>
    </source>
</reference>
<evidence type="ECO:0000313" key="1">
    <source>
        <dbReference type="EMBL" id="OXU32297.1"/>
    </source>
</evidence>